<feature type="domain" description="CBS" evidence="3">
    <location>
        <begin position="79"/>
        <end position="134"/>
    </location>
</feature>
<dbReference type="SMART" id="SM00116">
    <property type="entry name" value="CBS"/>
    <property type="match status" value="2"/>
</dbReference>
<dbReference type="InterPro" id="IPR051257">
    <property type="entry name" value="Diverse_CBS-Domain"/>
</dbReference>
<evidence type="ECO:0000259" key="3">
    <source>
        <dbReference type="PROSITE" id="PS51371"/>
    </source>
</evidence>
<dbReference type="SUPFAM" id="SSF54631">
    <property type="entry name" value="CBS-domain pair"/>
    <property type="match status" value="1"/>
</dbReference>
<dbReference type="PANTHER" id="PTHR43080">
    <property type="entry name" value="CBS DOMAIN-CONTAINING PROTEIN CBSX3, MITOCHONDRIAL"/>
    <property type="match status" value="1"/>
</dbReference>
<dbReference type="InterPro" id="IPR000644">
    <property type="entry name" value="CBS_dom"/>
</dbReference>
<keyword evidence="5" id="KW-1185">Reference proteome</keyword>
<evidence type="ECO:0000256" key="1">
    <source>
        <dbReference type="ARBA" id="ARBA00023122"/>
    </source>
</evidence>
<reference evidence="4" key="1">
    <citation type="journal article" date="2022" name="Arch. Microbiol.">
        <title>Thiomicrorhabdus immobilis sp. nov., a mesophilic sulfur-oxidizing bacterium isolated from sediment of a brackish lake in northern Japan.</title>
        <authorList>
            <person name="Kojima H."/>
            <person name="Mochizuki J."/>
            <person name="Kanda M."/>
            <person name="Watanabe T."/>
            <person name="Fukui M."/>
        </authorList>
    </citation>
    <scope>NUCLEOTIDE SEQUENCE</scope>
    <source>
        <strain evidence="4">Am19</strain>
    </source>
</reference>
<dbReference type="EMBL" id="AP024202">
    <property type="protein sequence ID" value="BCN93541.1"/>
    <property type="molecule type" value="Genomic_DNA"/>
</dbReference>
<keyword evidence="1 2" id="KW-0129">CBS domain</keyword>
<evidence type="ECO:0000313" key="5">
    <source>
        <dbReference type="Proteomes" id="UP001054820"/>
    </source>
</evidence>
<dbReference type="PANTHER" id="PTHR43080:SF2">
    <property type="entry name" value="CBS DOMAIN-CONTAINING PROTEIN"/>
    <property type="match status" value="1"/>
</dbReference>
<accession>A0ABM7MDM8</accession>
<organism evidence="4 5">
    <name type="scientific">Thiomicrorhabdus immobilis</name>
    <dbReference type="NCBI Taxonomy" id="2791037"/>
    <lineage>
        <taxon>Bacteria</taxon>
        <taxon>Pseudomonadati</taxon>
        <taxon>Pseudomonadota</taxon>
        <taxon>Gammaproteobacteria</taxon>
        <taxon>Thiotrichales</taxon>
        <taxon>Piscirickettsiaceae</taxon>
        <taxon>Thiomicrorhabdus</taxon>
    </lineage>
</organism>
<dbReference type="PROSITE" id="PS51371">
    <property type="entry name" value="CBS"/>
    <property type="match status" value="1"/>
</dbReference>
<sequence length="134" mass="15293">MSSEVIKVKDVMKVDVDVVDGMMTVSDVLRTMEHKQNKSIIVQRRDENDEYGIVLLNDIATEVLGKDRSPERVNVYEIMTKPVVSVDPEMDIRYCARLFKRLGLSRAPVMENRKIVGMVSLTDLVLKGLCQKYC</sequence>
<protein>
    <submittedName>
        <fullName evidence="4">CBS domain-containing protein</fullName>
    </submittedName>
</protein>
<dbReference type="InterPro" id="IPR046342">
    <property type="entry name" value="CBS_dom_sf"/>
</dbReference>
<dbReference type="Gene3D" id="3.10.580.10">
    <property type="entry name" value="CBS-domain"/>
    <property type="match status" value="1"/>
</dbReference>
<dbReference type="Pfam" id="PF00571">
    <property type="entry name" value="CBS"/>
    <property type="match status" value="2"/>
</dbReference>
<evidence type="ECO:0000313" key="4">
    <source>
        <dbReference type="EMBL" id="BCN93541.1"/>
    </source>
</evidence>
<name>A0ABM7MDM8_9GAMM</name>
<dbReference type="RefSeq" id="WP_237260742.1">
    <property type="nucleotide sequence ID" value="NZ_AP024202.1"/>
</dbReference>
<gene>
    <name evidence="4" type="ORF">THMIRHAM_13260</name>
</gene>
<evidence type="ECO:0000256" key="2">
    <source>
        <dbReference type="PROSITE-ProRule" id="PRU00703"/>
    </source>
</evidence>
<proteinExistence type="predicted"/>
<dbReference type="Proteomes" id="UP001054820">
    <property type="component" value="Chromosome"/>
</dbReference>